<keyword evidence="3" id="KW-1185">Reference proteome</keyword>
<name>A0AAD5TK54_9FUNG</name>
<proteinExistence type="predicted"/>
<sequence length="132" mass="14064">MIEQNTSSNFTGGKGGGGNSGSGKQASKELLAHVRHLTTAITFPALTPSTQTTPTGHISIRDPENTLGKLIYLNYPFPYTLTVRGNVRYRTLWYVEYVVKVSCVVPVEHAPADKGGGDGTGRRGVVECVNAG</sequence>
<feature type="region of interest" description="Disordered" evidence="1">
    <location>
        <begin position="1"/>
        <end position="26"/>
    </location>
</feature>
<dbReference type="AlphaFoldDB" id="A0AAD5TK54"/>
<dbReference type="EMBL" id="JADGJQ010000038">
    <property type="protein sequence ID" value="KAJ3176735.1"/>
    <property type="molecule type" value="Genomic_DNA"/>
</dbReference>
<comment type="caution">
    <text evidence="2">The sequence shown here is derived from an EMBL/GenBank/DDBJ whole genome shotgun (WGS) entry which is preliminary data.</text>
</comment>
<accession>A0AAD5TK54</accession>
<organism evidence="2 3">
    <name type="scientific">Geranomyces variabilis</name>
    <dbReference type="NCBI Taxonomy" id="109894"/>
    <lineage>
        <taxon>Eukaryota</taxon>
        <taxon>Fungi</taxon>
        <taxon>Fungi incertae sedis</taxon>
        <taxon>Chytridiomycota</taxon>
        <taxon>Chytridiomycota incertae sedis</taxon>
        <taxon>Chytridiomycetes</taxon>
        <taxon>Spizellomycetales</taxon>
        <taxon>Powellomycetaceae</taxon>
        <taxon>Geranomyces</taxon>
    </lineage>
</organism>
<protein>
    <submittedName>
        <fullName evidence="2">Uncharacterized protein</fullName>
    </submittedName>
</protein>
<reference evidence="2" key="1">
    <citation type="submission" date="2020-05" db="EMBL/GenBank/DDBJ databases">
        <title>Phylogenomic resolution of chytrid fungi.</title>
        <authorList>
            <person name="Stajich J.E."/>
            <person name="Amses K."/>
            <person name="Simmons R."/>
            <person name="Seto K."/>
            <person name="Myers J."/>
            <person name="Bonds A."/>
            <person name="Quandt C.A."/>
            <person name="Barry K."/>
            <person name="Liu P."/>
            <person name="Grigoriev I."/>
            <person name="Longcore J.E."/>
            <person name="James T.Y."/>
        </authorList>
    </citation>
    <scope>NUCLEOTIDE SEQUENCE</scope>
    <source>
        <strain evidence="2">JEL0379</strain>
    </source>
</reference>
<evidence type="ECO:0000256" key="1">
    <source>
        <dbReference type="SAM" id="MobiDB-lite"/>
    </source>
</evidence>
<dbReference type="Proteomes" id="UP001212152">
    <property type="component" value="Unassembled WGS sequence"/>
</dbReference>
<gene>
    <name evidence="2" type="ORF">HDU87_004874</name>
</gene>
<feature type="compositionally biased region" description="Gly residues" evidence="1">
    <location>
        <begin position="12"/>
        <end position="21"/>
    </location>
</feature>
<evidence type="ECO:0000313" key="3">
    <source>
        <dbReference type="Proteomes" id="UP001212152"/>
    </source>
</evidence>
<evidence type="ECO:0000313" key="2">
    <source>
        <dbReference type="EMBL" id="KAJ3176735.1"/>
    </source>
</evidence>
<feature type="compositionally biased region" description="Low complexity" evidence="1">
    <location>
        <begin position="1"/>
        <end position="11"/>
    </location>
</feature>